<protein>
    <submittedName>
        <fullName evidence="2">Uncharacterized protein</fullName>
    </submittedName>
</protein>
<name>A0ABR0B1L8_9CRUS</name>
<dbReference type="Proteomes" id="UP001234178">
    <property type="component" value="Unassembled WGS sequence"/>
</dbReference>
<feature type="region of interest" description="Disordered" evidence="1">
    <location>
        <begin position="46"/>
        <end position="75"/>
    </location>
</feature>
<keyword evidence="3" id="KW-1185">Reference proteome</keyword>
<reference evidence="2 3" key="1">
    <citation type="journal article" date="2023" name="Nucleic Acids Res.">
        <title>The hologenome of Daphnia magna reveals possible DNA methylation and microbiome-mediated evolution of the host genome.</title>
        <authorList>
            <person name="Chaturvedi A."/>
            <person name="Li X."/>
            <person name="Dhandapani V."/>
            <person name="Marshall H."/>
            <person name="Kissane S."/>
            <person name="Cuenca-Cambronero M."/>
            <person name="Asole G."/>
            <person name="Calvet F."/>
            <person name="Ruiz-Romero M."/>
            <person name="Marangio P."/>
            <person name="Guigo R."/>
            <person name="Rago D."/>
            <person name="Mirbahai L."/>
            <person name="Eastwood N."/>
            <person name="Colbourne J.K."/>
            <person name="Zhou J."/>
            <person name="Mallon E."/>
            <person name="Orsini L."/>
        </authorList>
    </citation>
    <scope>NUCLEOTIDE SEQUENCE [LARGE SCALE GENOMIC DNA]</scope>
    <source>
        <strain evidence="2">LRV0_1</strain>
    </source>
</reference>
<evidence type="ECO:0000313" key="3">
    <source>
        <dbReference type="Proteomes" id="UP001234178"/>
    </source>
</evidence>
<accession>A0ABR0B1L8</accession>
<dbReference type="EMBL" id="JAOYFB010000040">
    <property type="protein sequence ID" value="KAK4035593.1"/>
    <property type="molecule type" value="Genomic_DNA"/>
</dbReference>
<proteinExistence type="predicted"/>
<gene>
    <name evidence="2" type="ORF">OUZ56_027681</name>
</gene>
<organism evidence="2 3">
    <name type="scientific">Daphnia magna</name>
    <dbReference type="NCBI Taxonomy" id="35525"/>
    <lineage>
        <taxon>Eukaryota</taxon>
        <taxon>Metazoa</taxon>
        <taxon>Ecdysozoa</taxon>
        <taxon>Arthropoda</taxon>
        <taxon>Crustacea</taxon>
        <taxon>Branchiopoda</taxon>
        <taxon>Diplostraca</taxon>
        <taxon>Cladocera</taxon>
        <taxon>Anomopoda</taxon>
        <taxon>Daphniidae</taxon>
        <taxon>Daphnia</taxon>
    </lineage>
</organism>
<comment type="caution">
    <text evidence="2">The sequence shown here is derived from an EMBL/GenBank/DDBJ whole genome shotgun (WGS) entry which is preliminary data.</text>
</comment>
<evidence type="ECO:0000313" key="2">
    <source>
        <dbReference type="EMBL" id="KAK4035593.1"/>
    </source>
</evidence>
<evidence type="ECO:0000256" key="1">
    <source>
        <dbReference type="SAM" id="MobiDB-lite"/>
    </source>
</evidence>
<feature type="region of interest" description="Disordered" evidence="1">
    <location>
        <begin position="1"/>
        <end position="25"/>
    </location>
</feature>
<sequence>MVKSPAVIEPLNWPQQQEQKKKAPVLRDNKRPMIEMIFVTEEEEKENLRGNIKNRGDFSDSVSATTGEPLVASPT</sequence>